<dbReference type="AlphaFoldDB" id="A0A6N7Q3K7"/>
<proteinExistence type="predicted"/>
<dbReference type="Proteomes" id="UP000440224">
    <property type="component" value="Unassembled WGS sequence"/>
</dbReference>
<dbReference type="EMBL" id="WJIE01000042">
    <property type="protein sequence ID" value="MRG98609.1"/>
    <property type="molecule type" value="Genomic_DNA"/>
</dbReference>
<accession>A0A6N7Q3K7</accession>
<evidence type="ECO:0000256" key="1">
    <source>
        <dbReference type="SAM" id="MobiDB-lite"/>
    </source>
</evidence>
<protein>
    <submittedName>
        <fullName evidence="2">DUF2806 domain-containing protein</fullName>
    </submittedName>
</protein>
<reference evidence="2 3" key="1">
    <citation type="submission" date="2019-10" db="EMBL/GenBank/DDBJ databases">
        <title>A soil myxobacterium in the family Polyangiaceae.</title>
        <authorList>
            <person name="Li Y."/>
            <person name="Wang J."/>
        </authorList>
    </citation>
    <scope>NUCLEOTIDE SEQUENCE [LARGE SCALE GENOMIC DNA]</scope>
    <source>
        <strain evidence="2 3">DSM 14734</strain>
    </source>
</reference>
<organism evidence="2 3">
    <name type="scientific">Polyangium spumosum</name>
    <dbReference type="NCBI Taxonomy" id="889282"/>
    <lineage>
        <taxon>Bacteria</taxon>
        <taxon>Pseudomonadati</taxon>
        <taxon>Myxococcota</taxon>
        <taxon>Polyangia</taxon>
        <taxon>Polyangiales</taxon>
        <taxon>Polyangiaceae</taxon>
        <taxon>Polyangium</taxon>
    </lineage>
</organism>
<sequence length="345" mass="38670">MTGQLNVNINLGFDKLFEMVASYLGPGIIRRKSVEENKARLSAAHTDIDVQKLGVTAEYEEKKARLLAERDYRQFEAQLRAKELPPAVDVEIIDDVPIIWDPEPVVLDHQRRPFEFVEQRRLRNLQQVVNETANNLKALPAHEEVSEQGPDPDWAARFFDCAQDVSNEDMQKLWGKLLAGEIAQPGKYSLRTLDVLRNLTSTEAQLFHRYITFCSNIGQILLPDDEEFVKACSVRLSDTAQLVECGLLHPGKEAMFGFQPVDVRFPFRAKVLRIHGPTTRKLWGGTVFDVTGAGRDLANISLPPVDETYLAALRASALRHKLASEVTDASPPTPEPSEQQGKSSS</sequence>
<feature type="compositionally biased region" description="Polar residues" evidence="1">
    <location>
        <begin position="336"/>
        <end position="345"/>
    </location>
</feature>
<name>A0A6N7Q3K7_9BACT</name>
<dbReference type="RefSeq" id="WP_153825375.1">
    <property type="nucleotide sequence ID" value="NZ_WJIE01000042.1"/>
</dbReference>
<feature type="region of interest" description="Disordered" evidence="1">
    <location>
        <begin position="323"/>
        <end position="345"/>
    </location>
</feature>
<evidence type="ECO:0000313" key="3">
    <source>
        <dbReference type="Proteomes" id="UP000440224"/>
    </source>
</evidence>
<comment type="caution">
    <text evidence="2">The sequence shown here is derived from an EMBL/GenBank/DDBJ whole genome shotgun (WGS) entry which is preliminary data.</text>
</comment>
<gene>
    <name evidence="2" type="ORF">GF068_42870</name>
</gene>
<dbReference type="OrthoDB" id="886161at2"/>
<dbReference type="InterPro" id="IPR021254">
    <property type="entry name" value="DUF2806"/>
</dbReference>
<evidence type="ECO:0000313" key="2">
    <source>
        <dbReference type="EMBL" id="MRG98609.1"/>
    </source>
</evidence>
<keyword evidence="3" id="KW-1185">Reference proteome</keyword>
<dbReference type="Pfam" id="PF10987">
    <property type="entry name" value="DUF2806"/>
    <property type="match status" value="1"/>
</dbReference>